<name>A0ABY6JZS3_9ARAC</name>
<feature type="compositionally biased region" description="Polar residues" evidence="1">
    <location>
        <begin position="63"/>
        <end position="88"/>
    </location>
</feature>
<gene>
    <name evidence="2" type="ORF">LAZ67_1003422</name>
</gene>
<dbReference type="Gene3D" id="3.30.420.10">
    <property type="entry name" value="Ribonuclease H-like superfamily/Ribonuclease H"/>
    <property type="match status" value="1"/>
</dbReference>
<protein>
    <submittedName>
        <fullName evidence="2">Uncharacterized protein</fullName>
    </submittedName>
</protein>
<reference evidence="2 3" key="1">
    <citation type="submission" date="2022-01" db="EMBL/GenBank/DDBJ databases">
        <title>A chromosomal length assembly of Cordylochernes scorpioides.</title>
        <authorList>
            <person name="Zeh D."/>
            <person name="Zeh J."/>
        </authorList>
    </citation>
    <scope>NUCLEOTIDE SEQUENCE [LARGE SCALE GENOMIC DNA]</scope>
    <source>
        <strain evidence="2">IN4F17</strain>
        <tissue evidence="2">Whole Body</tissue>
    </source>
</reference>
<evidence type="ECO:0000313" key="2">
    <source>
        <dbReference type="EMBL" id="UYV61100.1"/>
    </source>
</evidence>
<dbReference type="Proteomes" id="UP001235939">
    <property type="component" value="Chromosome 01"/>
</dbReference>
<dbReference type="InterPro" id="IPR036397">
    <property type="entry name" value="RNaseH_sf"/>
</dbReference>
<keyword evidence="3" id="KW-1185">Reference proteome</keyword>
<organism evidence="2 3">
    <name type="scientific">Cordylochernes scorpioides</name>
    <dbReference type="NCBI Taxonomy" id="51811"/>
    <lineage>
        <taxon>Eukaryota</taxon>
        <taxon>Metazoa</taxon>
        <taxon>Ecdysozoa</taxon>
        <taxon>Arthropoda</taxon>
        <taxon>Chelicerata</taxon>
        <taxon>Arachnida</taxon>
        <taxon>Pseudoscorpiones</taxon>
        <taxon>Cheliferoidea</taxon>
        <taxon>Chernetidae</taxon>
        <taxon>Cordylochernes</taxon>
    </lineage>
</organism>
<sequence>MSKSFLVDSLLMSPGPPAWHRLPPFLPPELYRAPFPSHRPVPSEYQVIHRKKDKSFDREKSSDNNQRAFRSDQHIISTMPGNHSQRSGTEMKLPAKQKKTRLEISQNMLHMVENNRNWQVITGDMDVWVRPRNWIARNEIKLKKNSKVQIENDTPAKLCTINPCQMWRHNKQKHLYFRIAHHDNARPHTAHSLLAILGKNNTPLLPQPPYSPDLAPNDFPPFILN</sequence>
<evidence type="ECO:0000256" key="1">
    <source>
        <dbReference type="SAM" id="MobiDB-lite"/>
    </source>
</evidence>
<proteinExistence type="predicted"/>
<accession>A0ABY6JZS3</accession>
<feature type="region of interest" description="Disordered" evidence="1">
    <location>
        <begin position="41"/>
        <end position="96"/>
    </location>
</feature>
<evidence type="ECO:0000313" key="3">
    <source>
        <dbReference type="Proteomes" id="UP001235939"/>
    </source>
</evidence>
<dbReference type="EMBL" id="CP092863">
    <property type="protein sequence ID" value="UYV61100.1"/>
    <property type="molecule type" value="Genomic_DNA"/>
</dbReference>